<comment type="caution">
    <text evidence="2">The sequence shown here is derived from an EMBL/GenBank/DDBJ whole genome shotgun (WGS) entry which is preliminary data.</text>
</comment>
<dbReference type="AlphaFoldDB" id="A0A1W0CQV5"/>
<dbReference type="InterPro" id="IPR011990">
    <property type="entry name" value="TPR-like_helical_dom_sf"/>
</dbReference>
<evidence type="ECO:0000256" key="1">
    <source>
        <dbReference type="SAM" id="SignalP"/>
    </source>
</evidence>
<name>A0A1W0CQV5_9NEIS</name>
<dbReference type="Gene3D" id="1.25.40.10">
    <property type="entry name" value="Tetratricopeptide repeat domain"/>
    <property type="match status" value="1"/>
</dbReference>
<dbReference type="Pfam" id="PF13428">
    <property type="entry name" value="TPR_14"/>
    <property type="match status" value="1"/>
</dbReference>
<feature type="signal peptide" evidence="1">
    <location>
        <begin position="1"/>
        <end position="22"/>
    </location>
</feature>
<sequence length="308" mass="32874">MTRNLFTSLTAGLLLAGAAAGAETPVWKQPEYAAAIVQARAGQTAPALAMLERERARGPLAAPLLDDYLTLLCWSGRGAEALRVLPGHEADMSADTLARLARVARDQRDAAEAERLYRLLLARQPAAGYRAGLAMAQSEAGHGAAALATLDAAPAGSSADELELTRARAYVLLQSGDLTRALDYLIRARARFPGDPELERSYLGCLLRLGAPWQAGQASIEDPRLALQVDFDRAATLSRWGRIQESQDSGPGRHAQTDAALKLNQDIAARPEAARPPFAALAADDRVQMLQQRGLSAQAIALDRQRAG</sequence>
<protein>
    <recommendedName>
        <fullName evidence="4">Tetratricopeptide repeat protein</fullName>
    </recommendedName>
</protein>
<evidence type="ECO:0000313" key="3">
    <source>
        <dbReference type="Proteomes" id="UP000192721"/>
    </source>
</evidence>
<dbReference type="RefSeq" id="WP_081556016.1">
    <property type="nucleotide sequence ID" value="NZ_MUKV01000020.1"/>
</dbReference>
<gene>
    <name evidence="2" type="ORF">B0T45_14815</name>
</gene>
<accession>A0A1W0CQV5</accession>
<organism evidence="2 3">
    <name type="scientific">Chromobacterium haemolyticum</name>
    <dbReference type="NCBI Taxonomy" id="394935"/>
    <lineage>
        <taxon>Bacteria</taxon>
        <taxon>Pseudomonadati</taxon>
        <taxon>Pseudomonadota</taxon>
        <taxon>Betaproteobacteria</taxon>
        <taxon>Neisseriales</taxon>
        <taxon>Chromobacteriaceae</taxon>
        <taxon>Chromobacterium</taxon>
    </lineage>
</organism>
<dbReference type="SUPFAM" id="SSF48452">
    <property type="entry name" value="TPR-like"/>
    <property type="match status" value="1"/>
</dbReference>
<evidence type="ECO:0000313" key="2">
    <source>
        <dbReference type="EMBL" id="OQS37170.1"/>
    </source>
</evidence>
<evidence type="ECO:0008006" key="4">
    <source>
        <dbReference type="Google" id="ProtNLM"/>
    </source>
</evidence>
<proteinExistence type="predicted"/>
<feature type="chain" id="PRO_5012596590" description="Tetratricopeptide repeat protein" evidence="1">
    <location>
        <begin position="23"/>
        <end position="308"/>
    </location>
</feature>
<reference evidence="2 3" key="1">
    <citation type="submission" date="2017-02" db="EMBL/GenBank/DDBJ databases">
        <title>Chromobacterium haemolyticum H5244.</title>
        <authorList>
            <person name="Gulvik C.A."/>
        </authorList>
    </citation>
    <scope>NUCLEOTIDE SEQUENCE [LARGE SCALE GENOMIC DNA]</scope>
    <source>
        <strain evidence="2 3">H5244</strain>
    </source>
</reference>
<dbReference type="Proteomes" id="UP000192721">
    <property type="component" value="Unassembled WGS sequence"/>
</dbReference>
<dbReference type="EMBL" id="MUKV01000020">
    <property type="protein sequence ID" value="OQS37170.1"/>
    <property type="molecule type" value="Genomic_DNA"/>
</dbReference>
<keyword evidence="1" id="KW-0732">Signal</keyword>